<reference evidence="5 6" key="1">
    <citation type="submission" date="2017-06" db="EMBL/GenBank/DDBJ databases">
        <title>Genome of Fusarium nygamai isolate CS10214.</title>
        <authorList>
            <person name="Gardiner D.M."/>
            <person name="Obanor F."/>
            <person name="Kazan K."/>
        </authorList>
    </citation>
    <scope>NUCLEOTIDE SEQUENCE [LARGE SCALE GENOMIC DNA]</scope>
    <source>
        <strain evidence="5 6">CS10214</strain>
    </source>
</reference>
<dbReference type="InterPro" id="IPR019819">
    <property type="entry name" value="Carboxylesterase_B_CS"/>
</dbReference>
<comment type="caution">
    <text evidence="5">The sequence shown here is derived from an EMBL/GenBank/DDBJ whole genome shotgun (WGS) entry which is preliminary data.</text>
</comment>
<dbReference type="EC" id="3.1.1.-" evidence="3"/>
<protein>
    <recommendedName>
        <fullName evidence="3">Carboxylic ester hydrolase</fullName>
        <ecNumber evidence="3">3.1.1.-</ecNumber>
    </recommendedName>
</protein>
<dbReference type="InterPro" id="IPR029058">
    <property type="entry name" value="AB_hydrolase_fold"/>
</dbReference>
<keyword evidence="6" id="KW-1185">Reference proteome</keyword>
<dbReference type="InterPro" id="IPR050309">
    <property type="entry name" value="Type-B_Carboxylest/Lipase"/>
</dbReference>
<organism evidence="5 6">
    <name type="scientific">Gibberella nygamai</name>
    <name type="common">Bean root rot disease fungus</name>
    <name type="synonym">Fusarium nygamai</name>
    <dbReference type="NCBI Taxonomy" id="42673"/>
    <lineage>
        <taxon>Eukaryota</taxon>
        <taxon>Fungi</taxon>
        <taxon>Dikarya</taxon>
        <taxon>Ascomycota</taxon>
        <taxon>Pezizomycotina</taxon>
        <taxon>Sordariomycetes</taxon>
        <taxon>Hypocreomycetidae</taxon>
        <taxon>Hypocreales</taxon>
        <taxon>Nectriaceae</taxon>
        <taxon>Fusarium</taxon>
        <taxon>Fusarium fujikuroi species complex</taxon>
    </lineage>
</organism>
<evidence type="ECO:0000256" key="1">
    <source>
        <dbReference type="ARBA" id="ARBA00005964"/>
    </source>
</evidence>
<comment type="similarity">
    <text evidence="1 3">Belongs to the type-B carboxylesterase/lipase family.</text>
</comment>
<keyword evidence="2 3" id="KW-0378">Hydrolase</keyword>
<sequence length="537" mass="58650">MHLRPTCVPLMAMVLFFTLVNAVAPVVDVSYSKYRGKGLGNGVTHWLGMRYAAPPLGDLRFMPPPRPSRSRQAKNANKFRLKCVSQSAKARFIGKSQSEDCLFLNVFAPSNASRHAKLPVFVYIQGGGFNDNSRPKINGADLIRALDMKMVVVTLNYRVSVLGFLSYGDKVQPNNGLLDQRKALQWVQKYISRFGGNPRHVVLGGSSSGGASVAFHLTAYGGRDDKLFHAAAAESISTSPIKTVEQASYQAESFIENVGCSSEDAIACMRTKTIAKIIAASINVPYPGGTRLPIGMWGPVVDGDFVQDALWSSFDQGKSVKVPSIIGATTNEGRAFAPAASSKTEVEDFFKAEFPLLESTHMTQITALYPGLADTCSKAGCLKQPLSDAYGDMRFQCSGISFSESISRWIPKKTWNYWYNVEDPGFMAQGRGVAHCDEAHAIWGPGNGGSGAPRSYFPGGINANAVNVVQGYWISFIRSYNPNKYRLADTAMWGVYSKASRRRLVFNTGGRTSLESMTLDLQDKYTYFNSIAATVQQ</sequence>
<dbReference type="EMBL" id="MTQA01000117">
    <property type="protein sequence ID" value="PNP78138.1"/>
    <property type="molecule type" value="Genomic_DNA"/>
</dbReference>
<dbReference type="InterPro" id="IPR019826">
    <property type="entry name" value="Carboxylesterase_B_AS"/>
</dbReference>
<evidence type="ECO:0000256" key="3">
    <source>
        <dbReference type="RuleBase" id="RU361235"/>
    </source>
</evidence>
<evidence type="ECO:0000259" key="4">
    <source>
        <dbReference type="Pfam" id="PF00135"/>
    </source>
</evidence>
<dbReference type="Pfam" id="PF00135">
    <property type="entry name" value="COesterase"/>
    <property type="match status" value="1"/>
</dbReference>
<dbReference type="PROSITE" id="PS00122">
    <property type="entry name" value="CARBOXYLESTERASE_B_1"/>
    <property type="match status" value="1"/>
</dbReference>
<dbReference type="PROSITE" id="PS00941">
    <property type="entry name" value="CARBOXYLESTERASE_B_2"/>
    <property type="match status" value="1"/>
</dbReference>
<evidence type="ECO:0000313" key="6">
    <source>
        <dbReference type="Proteomes" id="UP000236664"/>
    </source>
</evidence>
<keyword evidence="3" id="KW-0732">Signal</keyword>
<feature type="signal peptide" evidence="3">
    <location>
        <begin position="1"/>
        <end position="22"/>
    </location>
</feature>
<gene>
    <name evidence="5" type="ORF">FNYG_08601</name>
</gene>
<dbReference type="AlphaFoldDB" id="A0A2K0W775"/>
<feature type="domain" description="Carboxylesterase type B" evidence="4">
    <location>
        <begin position="25"/>
        <end position="510"/>
    </location>
</feature>
<feature type="chain" id="PRO_5014209939" description="Carboxylic ester hydrolase" evidence="3">
    <location>
        <begin position="23"/>
        <end position="537"/>
    </location>
</feature>
<dbReference type="Proteomes" id="UP000236664">
    <property type="component" value="Unassembled WGS sequence"/>
</dbReference>
<dbReference type="OrthoDB" id="408631at2759"/>
<name>A0A2K0W775_GIBNY</name>
<dbReference type="InterPro" id="IPR002018">
    <property type="entry name" value="CarbesteraseB"/>
</dbReference>
<proteinExistence type="inferred from homology"/>
<dbReference type="GO" id="GO:0016787">
    <property type="term" value="F:hydrolase activity"/>
    <property type="evidence" value="ECO:0007669"/>
    <property type="project" value="UniProtKB-KW"/>
</dbReference>
<dbReference type="Gene3D" id="3.40.50.1820">
    <property type="entry name" value="alpha/beta hydrolase"/>
    <property type="match status" value="1"/>
</dbReference>
<dbReference type="SUPFAM" id="SSF53474">
    <property type="entry name" value="alpha/beta-Hydrolases"/>
    <property type="match status" value="1"/>
</dbReference>
<evidence type="ECO:0000313" key="5">
    <source>
        <dbReference type="EMBL" id="PNP78138.1"/>
    </source>
</evidence>
<dbReference type="STRING" id="42673.A0A2K0W775"/>
<dbReference type="PANTHER" id="PTHR11559">
    <property type="entry name" value="CARBOXYLESTERASE"/>
    <property type="match status" value="1"/>
</dbReference>
<evidence type="ECO:0000256" key="2">
    <source>
        <dbReference type="ARBA" id="ARBA00022801"/>
    </source>
</evidence>
<accession>A0A2K0W775</accession>